<dbReference type="AlphaFoldDB" id="A0AAP1DS67"/>
<evidence type="ECO:0000313" key="1">
    <source>
        <dbReference type="EMBL" id="AUE17816.1"/>
    </source>
</evidence>
<evidence type="ECO:0000313" key="2">
    <source>
        <dbReference type="Proteomes" id="UP000232496"/>
    </source>
</evidence>
<dbReference type="EMBL" id="CP023198">
    <property type="protein sequence ID" value="AUE17816.1"/>
    <property type="molecule type" value="Genomic_DNA"/>
</dbReference>
<organism evidence="1 2">
    <name type="scientific">Bifidobacterium breve</name>
    <dbReference type="NCBI Taxonomy" id="1685"/>
    <lineage>
        <taxon>Bacteria</taxon>
        <taxon>Bacillati</taxon>
        <taxon>Actinomycetota</taxon>
        <taxon>Actinomycetes</taxon>
        <taxon>Bifidobacteriales</taxon>
        <taxon>Bifidobacteriaceae</taxon>
        <taxon>Bifidobacterium</taxon>
    </lineage>
</organism>
<accession>A0AAP1DS67</accession>
<name>A0AAP1DS67_BIFBR</name>
<sequence>MWYEYTFDIGIVRVGTLRRGGDGNGAGMKMPWVLETMQCRCGDSGENPVWMLEMECACHMLYAFIGFERIPVFRFDIHVGKYSLELEFFGSANKGRAV</sequence>
<dbReference type="Proteomes" id="UP000232496">
    <property type="component" value="Chromosome"/>
</dbReference>
<protein>
    <submittedName>
        <fullName evidence="1">Uncharacterized protein</fullName>
    </submittedName>
</protein>
<gene>
    <name evidence="1" type="ORF">DRBB29_0241</name>
</gene>
<reference evidence="1 2" key="1">
    <citation type="submission" date="2017-09" db="EMBL/GenBank/DDBJ databases">
        <title>Comparative genomics and methylome analysis of the gut commensal Bifidobacterium breve.</title>
        <authorList>
            <person name="Bottacini F."/>
            <person name="Morrissey R."/>
            <person name="Roberts R.J."/>
            <person name="James K."/>
            <person name="van Breen J."/>
            <person name="Egan M."/>
            <person name="Lambert J."/>
            <person name="van Limpt K."/>
            <person name="Stanton C."/>
            <person name="Knol J."/>
            <person name="O' Connell Motherway M."/>
            <person name="van Sinderen D."/>
        </authorList>
    </citation>
    <scope>NUCLEOTIDE SEQUENCE [LARGE SCALE GENOMIC DNA]</scope>
    <source>
        <strain evidence="1 2">DRBB29</strain>
    </source>
</reference>
<proteinExistence type="predicted"/>